<dbReference type="Proteomes" id="UP001208567">
    <property type="component" value="Unassembled WGS sequence"/>
</dbReference>
<dbReference type="RefSeq" id="WP_264849332.1">
    <property type="nucleotide sequence ID" value="NZ_BRXR01000001.1"/>
</dbReference>
<evidence type="ECO:0000313" key="2">
    <source>
        <dbReference type="EMBL" id="GLC30066.1"/>
    </source>
</evidence>
<gene>
    <name evidence="2" type="ORF">bsdE14_14760</name>
</gene>
<dbReference type="InterPro" id="IPR036249">
    <property type="entry name" value="Thioredoxin-like_sf"/>
</dbReference>
<protein>
    <recommendedName>
        <fullName evidence="1">Thioredoxin domain-containing protein</fullName>
    </recommendedName>
</protein>
<keyword evidence="3" id="KW-1185">Reference proteome</keyword>
<name>A0ABQ5N4J9_9CLOT</name>
<feature type="domain" description="Thioredoxin" evidence="1">
    <location>
        <begin position="4"/>
        <end position="62"/>
    </location>
</feature>
<evidence type="ECO:0000313" key="3">
    <source>
        <dbReference type="Proteomes" id="UP001208567"/>
    </source>
</evidence>
<dbReference type="SUPFAM" id="SSF52833">
    <property type="entry name" value="Thioredoxin-like"/>
    <property type="match status" value="1"/>
</dbReference>
<organism evidence="2 3">
    <name type="scientific">Clostridium omnivorum</name>
    <dbReference type="NCBI Taxonomy" id="1604902"/>
    <lineage>
        <taxon>Bacteria</taxon>
        <taxon>Bacillati</taxon>
        <taxon>Bacillota</taxon>
        <taxon>Clostridia</taxon>
        <taxon>Eubacteriales</taxon>
        <taxon>Clostridiaceae</taxon>
        <taxon>Clostridium</taxon>
    </lineage>
</organism>
<proteinExistence type="predicted"/>
<dbReference type="InterPro" id="IPR013766">
    <property type="entry name" value="Thioredoxin_domain"/>
</dbReference>
<dbReference type="PROSITE" id="PS51354">
    <property type="entry name" value="GLUTAREDOXIN_2"/>
    <property type="match status" value="1"/>
</dbReference>
<dbReference type="Pfam" id="PF00085">
    <property type="entry name" value="Thioredoxin"/>
    <property type="match status" value="1"/>
</dbReference>
<dbReference type="EMBL" id="BRXR01000001">
    <property type="protein sequence ID" value="GLC30066.1"/>
    <property type="molecule type" value="Genomic_DNA"/>
</dbReference>
<accession>A0ABQ5N4J9</accession>
<sequence>MKPVVMLITDWCPHCKRAAAWMKELETETPDFSQVEIRVIDEEKEPELAKKYDYYYVPTYYVGDIKVHEGVPTKDIVRSVYEKALE</sequence>
<dbReference type="Gene3D" id="3.40.30.10">
    <property type="entry name" value="Glutaredoxin"/>
    <property type="match status" value="1"/>
</dbReference>
<evidence type="ECO:0000259" key="1">
    <source>
        <dbReference type="Pfam" id="PF00085"/>
    </source>
</evidence>
<reference evidence="2 3" key="1">
    <citation type="journal article" date="2024" name="Int. J. Syst. Evol. Microbiol.">
        <title>Clostridium omnivorum sp. nov., isolated from anoxic soil under the treatment of reductive soil disinfestation.</title>
        <authorList>
            <person name="Ueki A."/>
            <person name="Tonouchi A."/>
            <person name="Kaku N."/>
            <person name="Honma S."/>
            <person name="Ueki K."/>
        </authorList>
    </citation>
    <scope>NUCLEOTIDE SEQUENCE [LARGE SCALE GENOMIC DNA]</scope>
    <source>
        <strain evidence="2 3">E14</strain>
    </source>
</reference>
<comment type="caution">
    <text evidence="2">The sequence shown here is derived from an EMBL/GenBank/DDBJ whole genome shotgun (WGS) entry which is preliminary data.</text>
</comment>